<dbReference type="FunFam" id="3.40.50.2000:FF:000009">
    <property type="entry name" value="Sterol 3-beta-glucosyltransferase UGT80A2"/>
    <property type="match status" value="1"/>
</dbReference>
<dbReference type="Pfam" id="PF06722">
    <property type="entry name" value="EryCIII-like_C"/>
    <property type="match status" value="1"/>
</dbReference>
<dbReference type="EMBL" id="CAJNOH010013212">
    <property type="protein sequence ID" value="CAF1543496.1"/>
    <property type="molecule type" value="Genomic_DNA"/>
</dbReference>
<evidence type="ECO:0000313" key="6">
    <source>
        <dbReference type="Proteomes" id="UP000663870"/>
    </source>
</evidence>
<dbReference type="Pfam" id="PF03033">
    <property type="entry name" value="Glyco_transf_28"/>
    <property type="match status" value="1"/>
</dbReference>
<dbReference type="InterPro" id="IPR050426">
    <property type="entry name" value="Glycosyltransferase_28"/>
</dbReference>
<keyword evidence="6" id="KW-1185">Reference proteome</keyword>
<accession>A0A816G7X4</accession>
<dbReference type="GO" id="GO:0016906">
    <property type="term" value="F:sterol 3-beta-glucosyltransferase activity"/>
    <property type="evidence" value="ECO:0007669"/>
    <property type="project" value="UniProtKB-ARBA"/>
</dbReference>
<dbReference type="InterPro" id="IPR004276">
    <property type="entry name" value="GlycoTrans_28_N"/>
</dbReference>
<evidence type="ECO:0000313" key="5">
    <source>
        <dbReference type="EMBL" id="CAF1670376.1"/>
    </source>
</evidence>
<comment type="caution">
    <text evidence="5">The sequence shown here is derived from an EMBL/GenBank/DDBJ whole genome shotgun (WGS) entry which is preliminary data.</text>
</comment>
<keyword evidence="1" id="KW-0808">Transferase</keyword>
<organism evidence="5 6">
    <name type="scientific">Rotaria sordida</name>
    <dbReference type="NCBI Taxonomy" id="392033"/>
    <lineage>
        <taxon>Eukaryota</taxon>
        <taxon>Metazoa</taxon>
        <taxon>Spiralia</taxon>
        <taxon>Gnathifera</taxon>
        <taxon>Rotifera</taxon>
        <taxon>Eurotatoria</taxon>
        <taxon>Bdelloidea</taxon>
        <taxon>Philodinida</taxon>
        <taxon>Philodinidae</taxon>
        <taxon>Rotaria</taxon>
    </lineage>
</organism>
<dbReference type="InterPro" id="IPR010610">
    <property type="entry name" value="EryCIII-like_C"/>
</dbReference>
<dbReference type="GO" id="GO:0005975">
    <property type="term" value="P:carbohydrate metabolic process"/>
    <property type="evidence" value="ECO:0007669"/>
    <property type="project" value="InterPro"/>
</dbReference>
<proteinExistence type="predicted"/>
<dbReference type="PANTHER" id="PTHR48050">
    <property type="entry name" value="STEROL 3-BETA-GLUCOSYLTRANSFERASE"/>
    <property type="match status" value="1"/>
</dbReference>
<dbReference type="SUPFAM" id="SSF53756">
    <property type="entry name" value="UDP-Glycosyltransferase/glycogen phosphorylase"/>
    <property type="match status" value="1"/>
</dbReference>
<gene>
    <name evidence="5" type="ORF">JXQ802_LOCUS57498</name>
    <name evidence="4" type="ORF">PYM288_LOCUS40898</name>
</gene>
<dbReference type="EMBL" id="CAJNOL010015102">
    <property type="protein sequence ID" value="CAF1670376.1"/>
    <property type="molecule type" value="Genomic_DNA"/>
</dbReference>
<protein>
    <recommendedName>
        <fullName evidence="7">Glycosyltransferase family 28 N-terminal domain-containing protein</fullName>
    </recommendedName>
</protein>
<dbReference type="Gene3D" id="3.40.50.2000">
    <property type="entry name" value="Glycogen Phosphorylase B"/>
    <property type="match status" value="2"/>
</dbReference>
<dbReference type="CDD" id="cd03784">
    <property type="entry name" value="GT1_Gtf-like"/>
    <property type="match status" value="1"/>
</dbReference>
<evidence type="ECO:0008006" key="7">
    <source>
        <dbReference type="Google" id="ProtNLM"/>
    </source>
</evidence>
<feature type="domain" description="Erythromycin biosynthesis protein CIII-like C-terminal" evidence="3">
    <location>
        <begin position="302"/>
        <end position="357"/>
    </location>
</feature>
<evidence type="ECO:0000256" key="1">
    <source>
        <dbReference type="ARBA" id="ARBA00022679"/>
    </source>
</evidence>
<reference evidence="5" key="1">
    <citation type="submission" date="2021-02" db="EMBL/GenBank/DDBJ databases">
        <authorList>
            <person name="Nowell W R."/>
        </authorList>
    </citation>
    <scope>NUCLEOTIDE SEQUENCE</scope>
</reference>
<evidence type="ECO:0000313" key="4">
    <source>
        <dbReference type="EMBL" id="CAF1543496.1"/>
    </source>
</evidence>
<feature type="domain" description="Glycosyltransferase family 28 N-terminal" evidence="2">
    <location>
        <begin position="1"/>
        <end position="145"/>
    </location>
</feature>
<dbReference type="PANTHER" id="PTHR48050:SF13">
    <property type="entry name" value="STEROL 3-BETA-GLUCOSYLTRANSFERASE UGT80A2"/>
    <property type="match status" value="1"/>
</dbReference>
<evidence type="ECO:0000259" key="2">
    <source>
        <dbReference type="Pfam" id="PF03033"/>
    </source>
</evidence>
<evidence type="ECO:0000259" key="3">
    <source>
        <dbReference type="Pfam" id="PF06722"/>
    </source>
</evidence>
<feature type="non-terminal residue" evidence="5">
    <location>
        <position position="361"/>
    </location>
</feature>
<dbReference type="AlphaFoldDB" id="A0A816G7X4"/>
<feature type="non-terminal residue" evidence="5">
    <location>
        <position position="1"/>
    </location>
</feature>
<dbReference type="Proteomes" id="UP000663854">
    <property type="component" value="Unassembled WGS sequence"/>
</dbReference>
<sequence length="361" mass="40200">ILMLIVGTRGDVQPFIALAKALLSHGHRVRLATHEVFRTFVRENGIEFYPLAGNPADLMSFMVKNAGIVPSVSSIVAGDIAKSRRVIADILASTWKACIEDDDETGVSFIAEAIIANPPSYGHIHCAQKLQIPLHMIFTMPWSPTVQFPHPLCKIDYNRASIEKINFLSYHLVEVFTWSGIRSIINEFRKDTLGLSTLHIRQAVRLMLDEHVPHTYCWSPSLVPKPDDWPEHVDISGFFFLDLATNYKPPEDLMQFLKSGDPPIYIGFGSITGHDSERILQVVLEALRITGYRALFSGFDVDVDSLPDNILKIGNCPHDWLFQHVTAVCHHGGAGTTAAGLRAGKPTIIVPFFGDQFFWGS</sequence>
<name>A0A816G7X4_9BILA</name>
<dbReference type="InterPro" id="IPR002213">
    <property type="entry name" value="UDP_glucos_trans"/>
</dbReference>
<dbReference type="Proteomes" id="UP000663870">
    <property type="component" value="Unassembled WGS sequence"/>
</dbReference>